<keyword evidence="3" id="KW-0732">Signal</keyword>
<feature type="domain" description="Methyltransferase" evidence="4">
    <location>
        <begin position="93"/>
        <end position="187"/>
    </location>
</feature>
<dbReference type="GO" id="GO:0032259">
    <property type="term" value="P:methylation"/>
    <property type="evidence" value="ECO:0007669"/>
    <property type="project" value="UniProtKB-KW"/>
</dbReference>
<dbReference type="InterPro" id="IPR041698">
    <property type="entry name" value="Methyltransf_25"/>
</dbReference>
<feature type="signal peptide" evidence="3">
    <location>
        <begin position="1"/>
        <end position="27"/>
    </location>
</feature>
<dbReference type="Gene3D" id="3.40.50.150">
    <property type="entry name" value="Vaccinia Virus protein VP39"/>
    <property type="match status" value="1"/>
</dbReference>
<feature type="region of interest" description="Disordered" evidence="2">
    <location>
        <begin position="28"/>
        <end position="53"/>
    </location>
</feature>
<dbReference type="SUPFAM" id="SSF53335">
    <property type="entry name" value="S-adenosyl-L-methionine-dependent methyltransferases"/>
    <property type="match status" value="1"/>
</dbReference>
<dbReference type="EMBL" id="CP023737">
    <property type="protein sequence ID" value="ATQ67673.1"/>
    <property type="molecule type" value="Genomic_DNA"/>
</dbReference>
<dbReference type="Proteomes" id="UP000230709">
    <property type="component" value="Chromosome"/>
</dbReference>
<organism evidence="5 6">
    <name type="scientific">Methylosinus trichosporium (strain ATCC 35070 / NCIMB 11131 / UNIQEM 75 / OB3b)</name>
    <dbReference type="NCBI Taxonomy" id="595536"/>
    <lineage>
        <taxon>Bacteria</taxon>
        <taxon>Pseudomonadati</taxon>
        <taxon>Pseudomonadota</taxon>
        <taxon>Alphaproteobacteria</taxon>
        <taxon>Hyphomicrobiales</taxon>
        <taxon>Methylocystaceae</taxon>
        <taxon>Methylosinus</taxon>
    </lineage>
</organism>
<protein>
    <submittedName>
        <fullName evidence="5">Methyltransferase domain-containing protein</fullName>
    </submittedName>
</protein>
<sequence>MSKHVIEAAAVVLTLALLGAPALRAQAPEPMQHEGQSGEHGGGHGAPSPDGAFHKRFDDAAKWVKKFDDPARDAWQKPKKVIAALRLSRNERVADIGAGTGYFAAKIAKRIPHGKVYAVDVEPDMVTYLGERAQRERLANLTPVQSTAESANLPEPVDLALVVDTFHHIGYRERYFAALKERLTPKGRLVIIDFKADSPDGPPVEHRIPPEEVKKELEAAGYSFVKSYDFLPRQYFLVFEKQ</sequence>
<keyword evidence="1 5" id="KW-0808">Transferase</keyword>
<dbReference type="Pfam" id="PF13649">
    <property type="entry name" value="Methyltransf_25"/>
    <property type="match status" value="1"/>
</dbReference>
<evidence type="ECO:0000313" key="5">
    <source>
        <dbReference type="EMBL" id="ATQ67673.1"/>
    </source>
</evidence>
<dbReference type="AlphaFoldDB" id="A0A2D2CY50"/>
<dbReference type="KEGG" id="mtw:CQW49_07055"/>
<keyword evidence="5" id="KW-0489">Methyltransferase</keyword>
<gene>
    <name evidence="5" type="ORF">CQW49_07055</name>
</gene>
<dbReference type="PANTHER" id="PTHR43861:SF3">
    <property type="entry name" value="PUTATIVE (AFU_ORTHOLOGUE AFUA_2G14390)-RELATED"/>
    <property type="match status" value="1"/>
</dbReference>
<dbReference type="InterPro" id="IPR029063">
    <property type="entry name" value="SAM-dependent_MTases_sf"/>
</dbReference>
<proteinExistence type="predicted"/>
<evidence type="ECO:0000259" key="4">
    <source>
        <dbReference type="Pfam" id="PF13649"/>
    </source>
</evidence>
<keyword evidence="6" id="KW-1185">Reference proteome</keyword>
<evidence type="ECO:0000256" key="3">
    <source>
        <dbReference type="SAM" id="SignalP"/>
    </source>
</evidence>
<dbReference type="CDD" id="cd02440">
    <property type="entry name" value="AdoMet_MTases"/>
    <property type="match status" value="1"/>
</dbReference>
<reference evidence="6" key="1">
    <citation type="submission" date="2017-10" db="EMBL/GenBank/DDBJ databases">
        <title>Completed PacBio SMRT sequence of Methylosinus trichosporium OB3b reveals presence of a third large plasmid.</title>
        <authorList>
            <person name="Charles T.C."/>
            <person name="Lynch M.D.J."/>
            <person name="Heil J.R."/>
            <person name="Cheng J."/>
        </authorList>
    </citation>
    <scope>NUCLEOTIDE SEQUENCE [LARGE SCALE GENOMIC DNA]</scope>
    <source>
        <strain evidence="6">OB3b</strain>
    </source>
</reference>
<dbReference type="GO" id="GO:0008168">
    <property type="term" value="F:methyltransferase activity"/>
    <property type="evidence" value="ECO:0007669"/>
    <property type="project" value="UniProtKB-KW"/>
</dbReference>
<dbReference type="RefSeq" id="WP_003611971.1">
    <property type="nucleotide sequence ID" value="NZ_ADVE02000001.1"/>
</dbReference>
<evidence type="ECO:0000256" key="2">
    <source>
        <dbReference type="SAM" id="MobiDB-lite"/>
    </source>
</evidence>
<dbReference type="STRING" id="595536.GCA_000178815_03747"/>
<evidence type="ECO:0000313" key="6">
    <source>
        <dbReference type="Proteomes" id="UP000230709"/>
    </source>
</evidence>
<dbReference type="PANTHER" id="PTHR43861">
    <property type="entry name" value="TRANS-ACONITATE 2-METHYLTRANSFERASE-RELATED"/>
    <property type="match status" value="1"/>
</dbReference>
<name>A0A2D2CY50_METT3</name>
<feature type="chain" id="PRO_5013904471" evidence="3">
    <location>
        <begin position="28"/>
        <end position="242"/>
    </location>
</feature>
<accession>A0A2D2CY50</accession>
<evidence type="ECO:0000256" key="1">
    <source>
        <dbReference type="ARBA" id="ARBA00022679"/>
    </source>
</evidence>